<gene>
    <name evidence="7" type="ORF">NBRC116591_29230</name>
</gene>
<comment type="subcellular location">
    <subcellularLocation>
        <location evidence="1">Cell envelope</location>
    </subcellularLocation>
</comment>
<comment type="similarity">
    <text evidence="2">Belongs to the membrane fusion protein (MFP) (TC 8.A.1) family.</text>
</comment>
<evidence type="ECO:0000259" key="4">
    <source>
        <dbReference type="Pfam" id="PF25917"/>
    </source>
</evidence>
<evidence type="ECO:0000313" key="7">
    <source>
        <dbReference type="EMBL" id="GAA6169112.1"/>
    </source>
</evidence>
<protein>
    <submittedName>
        <fullName evidence="7">Efflux RND transporter periplasmic adaptor subunit</fullName>
    </submittedName>
</protein>
<dbReference type="Proteomes" id="UP001465153">
    <property type="component" value="Unassembled WGS sequence"/>
</dbReference>
<dbReference type="Pfam" id="PF25954">
    <property type="entry name" value="Beta-barrel_RND_2"/>
    <property type="match status" value="1"/>
</dbReference>
<keyword evidence="3" id="KW-0813">Transport</keyword>
<dbReference type="Pfam" id="PF25967">
    <property type="entry name" value="RND-MFP_C"/>
    <property type="match status" value="1"/>
</dbReference>
<evidence type="ECO:0000313" key="8">
    <source>
        <dbReference type="Proteomes" id="UP001465153"/>
    </source>
</evidence>
<comment type="caution">
    <text evidence="7">The sequence shown here is derived from an EMBL/GenBank/DDBJ whole genome shotgun (WGS) entry which is preliminary data.</text>
</comment>
<dbReference type="PROSITE" id="PS51257">
    <property type="entry name" value="PROKAR_LIPOPROTEIN"/>
    <property type="match status" value="1"/>
</dbReference>
<dbReference type="InterPro" id="IPR058792">
    <property type="entry name" value="Beta-barrel_RND_2"/>
</dbReference>
<evidence type="ECO:0000256" key="2">
    <source>
        <dbReference type="ARBA" id="ARBA00009477"/>
    </source>
</evidence>
<dbReference type="NCBIfam" id="TIGR01730">
    <property type="entry name" value="RND_mfp"/>
    <property type="match status" value="1"/>
</dbReference>
<reference evidence="7 8" key="1">
    <citation type="submission" date="2024-04" db="EMBL/GenBank/DDBJ databases">
        <title>Draft genome sequence of Sessilibacter corallicola NBRC 116591.</title>
        <authorList>
            <person name="Miyakawa T."/>
            <person name="Kusuya Y."/>
            <person name="Miura T."/>
        </authorList>
    </citation>
    <scope>NUCLEOTIDE SEQUENCE [LARGE SCALE GENOMIC DNA]</scope>
    <source>
        <strain evidence="7 8">KU-00831-HH</strain>
    </source>
</reference>
<dbReference type="RefSeq" id="WP_353303739.1">
    <property type="nucleotide sequence ID" value="NZ_BAABWN010000010.1"/>
</dbReference>
<accession>A0ABQ0AC24</accession>
<name>A0ABQ0AC24_9GAMM</name>
<evidence type="ECO:0000259" key="6">
    <source>
        <dbReference type="Pfam" id="PF25967"/>
    </source>
</evidence>
<dbReference type="EMBL" id="BAABWN010000010">
    <property type="protein sequence ID" value="GAA6169112.1"/>
    <property type="molecule type" value="Genomic_DNA"/>
</dbReference>
<dbReference type="PANTHER" id="PTHR30469:SF16">
    <property type="entry name" value="HAE1 FAMILY EFFLUX PUMP MFP COMPONENT"/>
    <property type="match status" value="1"/>
</dbReference>
<dbReference type="Gene3D" id="2.40.30.170">
    <property type="match status" value="1"/>
</dbReference>
<evidence type="ECO:0000259" key="5">
    <source>
        <dbReference type="Pfam" id="PF25954"/>
    </source>
</evidence>
<dbReference type="InterPro" id="IPR006143">
    <property type="entry name" value="RND_pump_MFP"/>
</dbReference>
<feature type="domain" description="Multidrug resistance protein MdtA-like barrel-sandwich hybrid" evidence="4">
    <location>
        <begin position="72"/>
        <end position="191"/>
    </location>
</feature>
<dbReference type="InterPro" id="IPR058627">
    <property type="entry name" value="MdtA-like_C"/>
</dbReference>
<feature type="domain" description="CusB-like beta-barrel" evidence="5">
    <location>
        <begin position="204"/>
        <end position="277"/>
    </location>
</feature>
<proteinExistence type="inferred from homology"/>
<evidence type="ECO:0000256" key="3">
    <source>
        <dbReference type="ARBA" id="ARBA00022448"/>
    </source>
</evidence>
<keyword evidence="8" id="KW-1185">Reference proteome</keyword>
<dbReference type="Gene3D" id="2.40.420.20">
    <property type="match status" value="1"/>
</dbReference>
<dbReference type="Gene3D" id="2.40.50.100">
    <property type="match status" value="1"/>
</dbReference>
<dbReference type="SUPFAM" id="SSF111369">
    <property type="entry name" value="HlyD-like secretion proteins"/>
    <property type="match status" value="1"/>
</dbReference>
<sequence>MRIDVRKHTALKLLIPLISVFVLTACEQASKPGAPGGKGGKRPPSSVVLGTVEERFLVDEIEVIGTLQAYESVTVSATVTDNVSTVNFSDGQFVEKDDILVTLTDDEQSAELAEARANLDDSLRRLNRLESIGKNLASESDIDLARSEVGANRGRLQAIEARLDDRIIRAPFSGVLGFREVSVGALVTPGSEITTLDDIKTLKLDFTVPEVYLAQVQPGNLVAGRTPAWPDREISGRVATLGSRVDPVTRAIAVRADIPNSDYQLRPGMLVNVTLYSDQYLGLVITESALVQVGNRSSVYVVDEENTAHQQSVTIIKRIPGHVVVGDGVKAGDRVVIDGTLNLRNGVKVKVIGDEHSSFSNSNVDGVESDGKS</sequence>
<dbReference type="PANTHER" id="PTHR30469">
    <property type="entry name" value="MULTIDRUG RESISTANCE PROTEIN MDTA"/>
    <property type="match status" value="1"/>
</dbReference>
<dbReference type="Gene3D" id="1.10.287.470">
    <property type="entry name" value="Helix hairpin bin"/>
    <property type="match status" value="1"/>
</dbReference>
<organism evidence="7 8">
    <name type="scientific">Sessilibacter corallicola</name>
    <dbReference type="NCBI Taxonomy" id="2904075"/>
    <lineage>
        <taxon>Bacteria</taxon>
        <taxon>Pseudomonadati</taxon>
        <taxon>Pseudomonadota</taxon>
        <taxon>Gammaproteobacteria</taxon>
        <taxon>Cellvibrionales</taxon>
        <taxon>Cellvibrionaceae</taxon>
        <taxon>Sessilibacter</taxon>
    </lineage>
</organism>
<evidence type="ECO:0000256" key="1">
    <source>
        <dbReference type="ARBA" id="ARBA00004196"/>
    </source>
</evidence>
<dbReference type="InterPro" id="IPR058625">
    <property type="entry name" value="MdtA-like_BSH"/>
</dbReference>
<dbReference type="Pfam" id="PF25917">
    <property type="entry name" value="BSH_RND"/>
    <property type="match status" value="1"/>
</dbReference>
<feature type="domain" description="Multidrug resistance protein MdtA-like C-terminal permuted SH3" evidence="6">
    <location>
        <begin position="291"/>
        <end position="339"/>
    </location>
</feature>